<reference evidence="1 2" key="1">
    <citation type="journal article" date="2017" name="Curr. Biol.">
        <title>The Evolution of Venom by Co-option of Single-Copy Genes.</title>
        <authorList>
            <person name="Martinson E.O."/>
            <person name="Mrinalini"/>
            <person name="Kelkar Y.D."/>
            <person name="Chang C.H."/>
            <person name="Werren J.H."/>
        </authorList>
    </citation>
    <scope>NUCLEOTIDE SEQUENCE [LARGE SCALE GENOMIC DNA]</scope>
    <source>
        <strain evidence="1 2">Alberta</strain>
        <tissue evidence="1">Whole body</tissue>
    </source>
</reference>
<protein>
    <submittedName>
        <fullName evidence="1">Uncharacterized protein</fullName>
    </submittedName>
</protein>
<evidence type="ECO:0000313" key="1">
    <source>
        <dbReference type="EMBL" id="OXU16502.1"/>
    </source>
</evidence>
<name>A0A232EDU9_9HYME</name>
<sequence length="52" mass="5899">MIASRGESEASASELIFLRSSERVLSARLILRKRLCCPCVCYALDVYFKNQT</sequence>
<evidence type="ECO:0000313" key="2">
    <source>
        <dbReference type="Proteomes" id="UP000215335"/>
    </source>
</evidence>
<dbReference type="EMBL" id="NNAY01005976">
    <property type="protein sequence ID" value="OXU16502.1"/>
    <property type="molecule type" value="Genomic_DNA"/>
</dbReference>
<dbReference type="AlphaFoldDB" id="A0A232EDU9"/>
<keyword evidence="2" id="KW-1185">Reference proteome</keyword>
<comment type="caution">
    <text evidence="1">The sequence shown here is derived from an EMBL/GenBank/DDBJ whole genome shotgun (WGS) entry which is preliminary data.</text>
</comment>
<proteinExistence type="predicted"/>
<gene>
    <name evidence="1" type="ORF">TSAR_011875</name>
</gene>
<organism evidence="1 2">
    <name type="scientific">Trichomalopsis sarcophagae</name>
    <dbReference type="NCBI Taxonomy" id="543379"/>
    <lineage>
        <taxon>Eukaryota</taxon>
        <taxon>Metazoa</taxon>
        <taxon>Ecdysozoa</taxon>
        <taxon>Arthropoda</taxon>
        <taxon>Hexapoda</taxon>
        <taxon>Insecta</taxon>
        <taxon>Pterygota</taxon>
        <taxon>Neoptera</taxon>
        <taxon>Endopterygota</taxon>
        <taxon>Hymenoptera</taxon>
        <taxon>Apocrita</taxon>
        <taxon>Proctotrupomorpha</taxon>
        <taxon>Chalcidoidea</taxon>
        <taxon>Pteromalidae</taxon>
        <taxon>Pteromalinae</taxon>
        <taxon>Trichomalopsis</taxon>
    </lineage>
</organism>
<accession>A0A232EDU9</accession>
<dbReference type="Proteomes" id="UP000215335">
    <property type="component" value="Unassembled WGS sequence"/>
</dbReference>